<evidence type="ECO:0000313" key="3">
    <source>
        <dbReference type="Proteomes" id="UP001175211"/>
    </source>
</evidence>
<dbReference type="Proteomes" id="UP001175211">
    <property type="component" value="Unassembled WGS sequence"/>
</dbReference>
<name>A0AA39N4X7_ARMTA</name>
<dbReference type="AlphaFoldDB" id="A0AA39N4X7"/>
<comment type="caution">
    <text evidence="2">The sequence shown here is derived from an EMBL/GenBank/DDBJ whole genome shotgun (WGS) entry which is preliminary data.</text>
</comment>
<feature type="region of interest" description="Disordered" evidence="1">
    <location>
        <begin position="853"/>
        <end position="883"/>
    </location>
</feature>
<proteinExistence type="predicted"/>
<keyword evidence="3" id="KW-1185">Reference proteome</keyword>
<dbReference type="RefSeq" id="XP_060329727.1">
    <property type="nucleotide sequence ID" value="XM_060477553.1"/>
</dbReference>
<gene>
    <name evidence="2" type="ORF">EV420DRAFT_1643757</name>
</gene>
<evidence type="ECO:0000313" key="2">
    <source>
        <dbReference type="EMBL" id="KAK0457415.1"/>
    </source>
</evidence>
<feature type="compositionally biased region" description="Polar residues" evidence="1">
    <location>
        <begin position="869"/>
        <end position="878"/>
    </location>
</feature>
<dbReference type="EMBL" id="JAUEPS010000021">
    <property type="protein sequence ID" value="KAK0457415.1"/>
    <property type="molecule type" value="Genomic_DNA"/>
</dbReference>
<organism evidence="2 3">
    <name type="scientific">Armillaria tabescens</name>
    <name type="common">Ringless honey mushroom</name>
    <name type="synonym">Agaricus tabescens</name>
    <dbReference type="NCBI Taxonomy" id="1929756"/>
    <lineage>
        <taxon>Eukaryota</taxon>
        <taxon>Fungi</taxon>
        <taxon>Dikarya</taxon>
        <taxon>Basidiomycota</taxon>
        <taxon>Agaricomycotina</taxon>
        <taxon>Agaricomycetes</taxon>
        <taxon>Agaricomycetidae</taxon>
        <taxon>Agaricales</taxon>
        <taxon>Marasmiineae</taxon>
        <taxon>Physalacriaceae</taxon>
        <taxon>Desarmillaria</taxon>
    </lineage>
</organism>
<evidence type="ECO:0000256" key="1">
    <source>
        <dbReference type="SAM" id="MobiDB-lite"/>
    </source>
</evidence>
<feature type="region of interest" description="Disordered" evidence="1">
    <location>
        <begin position="1"/>
        <end position="40"/>
    </location>
</feature>
<accession>A0AA39N4X7</accession>
<reference evidence="2" key="1">
    <citation type="submission" date="2023-06" db="EMBL/GenBank/DDBJ databases">
        <authorList>
            <consortium name="Lawrence Berkeley National Laboratory"/>
            <person name="Ahrendt S."/>
            <person name="Sahu N."/>
            <person name="Indic B."/>
            <person name="Wong-Bajracharya J."/>
            <person name="Merenyi Z."/>
            <person name="Ke H.-M."/>
            <person name="Monk M."/>
            <person name="Kocsube S."/>
            <person name="Drula E."/>
            <person name="Lipzen A."/>
            <person name="Balint B."/>
            <person name="Henrissat B."/>
            <person name="Andreopoulos B."/>
            <person name="Martin F.M."/>
            <person name="Harder C.B."/>
            <person name="Rigling D."/>
            <person name="Ford K.L."/>
            <person name="Foster G.D."/>
            <person name="Pangilinan J."/>
            <person name="Papanicolaou A."/>
            <person name="Barry K."/>
            <person name="LaButti K."/>
            <person name="Viragh M."/>
            <person name="Koriabine M."/>
            <person name="Yan M."/>
            <person name="Riley R."/>
            <person name="Champramary S."/>
            <person name="Plett K.L."/>
            <person name="Tsai I.J."/>
            <person name="Slot J."/>
            <person name="Sipos G."/>
            <person name="Plett J."/>
            <person name="Nagy L.G."/>
            <person name="Grigoriev I.V."/>
        </authorList>
    </citation>
    <scope>NUCLEOTIDE SEQUENCE</scope>
    <source>
        <strain evidence="2">CCBAS 213</strain>
    </source>
</reference>
<protein>
    <submittedName>
        <fullName evidence="2">Uncharacterized protein</fullName>
    </submittedName>
</protein>
<sequence>MKPPPAPAFIPAKGPPSYFVQETLVPEPDDDDQPPPPPPDLNIHAIDTPYIPLSIDNIPVAVPDVSFNPAESEAATERWKLRVDSMLREIADGKDVDLDQVFKELMEQCDKFNEDVTSSESPSTRDARLQMEGSWVDFIHRVLPNVPAENAWDPAVVAIAGPKFMFFLASHLFLAHTTKPRATDKKVIKSRTLVCFMNLFLHLVLRYTTDPVTKKKCGLQLLTKYNLFQKLKDQVQSLIFHLKLDRHFDKRWFFGRLEIQLVIDTAMKSRSTRLVKINTMMRILFPFYMTTRPSTLGPMCREYRDLGFAHNISFCVASWMMAYLFAIEAFETKFKTLGEMFAFKGLEYPLDPAMSGYPVFPAAKPGGREFIIPYQACSSGGISESIGGLLTAAELPMAGGYALRREAGDTYGMMLSARIARDILKHVQDGCFREHYSRDVENYDVVLLRNNEVDGISVPINQQDYISAAVQAVIRRGKEPEQARRKSSKQDKDAYLMTVDCVVAAKQALDEAWESYYAVFTPRARKYKLYNPRPETIGRLYDIATGARPSAKYKFFELAEGMTQDDLDAARDLTKEKSDEYYALRKKYGRKYTEATIKTRTVDFLEGTAEGSTEEADEALVKLREVCDFAKPIVYDTANVDSVDKDEASLDTDVDFGQYGDPKYRANCSLHKLLHLVDPSSYTADSLLEQETNASNFQPAATNIDEDDEKDLVELPVTLVRERFIAALLEPVLQERELRECKDSETKRWKCKRCVEYVHRTAEQRNVSFTHREKLKRHLDRLHCPWRELELKMVAHWNPDSNELLQYRCPCGGFEYTDIDVVHQHMVSVDCPQFLAHRIMLEEYNKLIEWQDDAGSDDEDESDVDDNTKAINSSSTTNRRSKGKKELIVTDEVLSTFESILSDHLPETFPSEGIELLTDFLATAKDHVSSSS</sequence>
<feature type="compositionally biased region" description="Acidic residues" evidence="1">
    <location>
        <begin position="853"/>
        <end position="865"/>
    </location>
</feature>
<dbReference type="GeneID" id="85361101"/>